<feature type="compositionally biased region" description="Pro residues" evidence="1">
    <location>
        <begin position="95"/>
        <end position="104"/>
    </location>
</feature>
<feature type="region of interest" description="Disordered" evidence="1">
    <location>
        <begin position="147"/>
        <end position="223"/>
    </location>
</feature>
<organism evidence="2 3">
    <name type="scientific">Porphyridium purpureum</name>
    <name type="common">Red alga</name>
    <name type="synonym">Porphyridium cruentum</name>
    <dbReference type="NCBI Taxonomy" id="35688"/>
    <lineage>
        <taxon>Eukaryota</taxon>
        <taxon>Rhodophyta</taxon>
        <taxon>Bangiophyceae</taxon>
        <taxon>Porphyridiales</taxon>
        <taxon>Porphyridiaceae</taxon>
        <taxon>Porphyridium</taxon>
    </lineage>
</organism>
<evidence type="ECO:0000313" key="2">
    <source>
        <dbReference type="EMBL" id="KAA8492151.1"/>
    </source>
</evidence>
<dbReference type="Proteomes" id="UP000324585">
    <property type="component" value="Unassembled WGS sequence"/>
</dbReference>
<evidence type="ECO:0000256" key="1">
    <source>
        <dbReference type="SAM" id="MobiDB-lite"/>
    </source>
</evidence>
<feature type="compositionally biased region" description="Basic and acidic residues" evidence="1">
    <location>
        <begin position="494"/>
        <end position="515"/>
    </location>
</feature>
<gene>
    <name evidence="2" type="ORF">FVE85_3589</name>
</gene>
<dbReference type="AlphaFoldDB" id="A0A5J4YL00"/>
<feature type="compositionally biased region" description="Low complexity" evidence="1">
    <location>
        <begin position="69"/>
        <end position="86"/>
    </location>
</feature>
<accession>A0A5J4YL00</accession>
<proteinExistence type="predicted"/>
<feature type="compositionally biased region" description="Basic and acidic residues" evidence="1">
    <location>
        <begin position="691"/>
        <end position="703"/>
    </location>
</feature>
<name>A0A5J4YL00_PORPP</name>
<feature type="region of interest" description="Disordered" evidence="1">
    <location>
        <begin position="1"/>
        <end position="57"/>
    </location>
</feature>
<feature type="compositionally biased region" description="Basic and acidic residues" evidence="1">
    <location>
        <begin position="338"/>
        <end position="347"/>
    </location>
</feature>
<feature type="compositionally biased region" description="Basic residues" evidence="1">
    <location>
        <begin position="516"/>
        <end position="527"/>
    </location>
</feature>
<reference evidence="3" key="1">
    <citation type="journal article" date="2019" name="Nat. Commun.">
        <title>Expansion of phycobilisome linker gene families in mesophilic red algae.</title>
        <authorList>
            <person name="Lee J."/>
            <person name="Kim D."/>
            <person name="Bhattacharya D."/>
            <person name="Yoon H.S."/>
        </authorList>
    </citation>
    <scope>NUCLEOTIDE SEQUENCE [LARGE SCALE GENOMIC DNA]</scope>
    <source>
        <strain evidence="3">CCMP 1328</strain>
    </source>
</reference>
<feature type="region of interest" description="Disordered" evidence="1">
    <location>
        <begin position="284"/>
        <end position="354"/>
    </location>
</feature>
<feature type="region of interest" description="Disordered" evidence="1">
    <location>
        <begin position="682"/>
        <end position="703"/>
    </location>
</feature>
<protein>
    <submittedName>
        <fullName evidence="2">Uncharacterized protein</fullName>
    </submittedName>
</protein>
<feature type="region of interest" description="Disordered" evidence="1">
    <location>
        <begin position="69"/>
        <end position="111"/>
    </location>
</feature>
<feature type="compositionally biased region" description="Low complexity" evidence="1">
    <location>
        <begin position="162"/>
        <end position="206"/>
    </location>
</feature>
<feature type="compositionally biased region" description="Low complexity" evidence="1">
    <location>
        <begin position="40"/>
        <end position="57"/>
    </location>
</feature>
<feature type="compositionally biased region" description="Low complexity" evidence="1">
    <location>
        <begin position="1"/>
        <end position="12"/>
    </location>
</feature>
<evidence type="ECO:0000313" key="3">
    <source>
        <dbReference type="Proteomes" id="UP000324585"/>
    </source>
</evidence>
<keyword evidence="3" id="KW-1185">Reference proteome</keyword>
<dbReference type="EMBL" id="VRMN01000010">
    <property type="protein sequence ID" value="KAA8492151.1"/>
    <property type="molecule type" value="Genomic_DNA"/>
</dbReference>
<comment type="caution">
    <text evidence="2">The sequence shown here is derived from an EMBL/GenBank/DDBJ whole genome shotgun (WGS) entry which is preliminary data.</text>
</comment>
<sequence length="703" mass="76809">MNVSADAAAVGAGRAGGLRPTRGLGEGPMWVEDGERAAARHTGGRAADAQASVPWQQQQQLLQHLLFPPQSQQQQQQQQHAQNQSHGHFLQAMTPPTPPHPPPVQRDREQAHAFQTHTPFDFQHQPLMNHLGRSLPPLAQPQWRQAFPHGAHHDGGHAGFGQQQKQQQQKQQQHHQPQAKQQQPQAKQQQPQAKQQQQRQQQQRQQQQDHHQHQNQAEQGWHQRWQQEIEQRNRQNVMTDPGNLDTLLPAWIMSESARDHPLPARGPLDPQAQNGTLPFAQLSDHAKKPKLQNPPKKVKKSSRPGARISEDNDPARSVLGIPGEGAARLHADASTSARDQKSMDKQRQRISSHVPGRKLCPACTEICPSAVRTCSKCAYEFRPRTIKNARARLGKRGKKFCPSCGAENAAASSLCKACAHVFRVKLDVRSAKAAKSGANVAASKPGLNVTASAGSSAVNHDEANSHNLEAVLSEPELHFAAMRPESTGPIHLPTMEKSKLVEEKTKRKKSPEKAKPPLKKARHPQLQKRKDAEVIERTFAMTAGGKVENTGPSADERHLPECEGASVVSNALPYVSEPLFFPEHSKRSSVNTSPPHLPNGIGFGIPSISGELLNGRDTLSILRDAPFGRPWANGGPGASLDFGFAQLPSQNGQPHVAPNSNADVGAGRLGAAPYYLPPITTMGSGYSEASGSDKDDERNERIA</sequence>
<feature type="region of interest" description="Disordered" evidence="1">
    <location>
        <begin position="485"/>
        <end position="528"/>
    </location>
</feature>